<evidence type="ECO:0000259" key="1">
    <source>
        <dbReference type="Pfam" id="PF01636"/>
    </source>
</evidence>
<evidence type="ECO:0000313" key="2">
    <source>
        <dbReference type="EMBL" id="QCI86799.1"/>
    </source>
</evidence>
<keyword evidence="2" id="KW-0808">Transferase</keyword>
<dbReference type="PANTHER" id="PTHR40086:SF1">
    <property type="entry name" value="CELL CYCLE REGULATOR CCRZ"/>
    <property type="match status" value="1"/>
</dbReference>
<dbReference type="KEGG" id="vao:FA707_07405"/>
<dbReference type="EMBL" id="CP039712">
    <property type="protein sequence ID" value="QCI86799.1"/>
    <property type="molecule type" value="Genomic_DNA"/>
</dbReference>
<reference evidence="2 3" key="1">
    <citation type="submission" date="2019-04" db="EMBL/GenBank/DDBJ databases">
        <title>Vagococcus sp. nov., isolated from faeces of yaks (Bos grunniens).</title>
        <authorList>
            <person name="Ge Y."/>
        </authorList>
    </citation>
    <scope>NUCLEOTIDE SEQUENCE [LARGE SCALE GENOMIC DNA]</scope>
    <source>
        <strain evidence="2 3">MN-17</strain>
    </source>
</reference>
<dbReference type="Pfam" id="PF01636">
    <property type="entry name" value="APH"/>
    <property type="match status" value="1"/>
</dbReference>
<dbReference type="InterPro" id="IPR011009">
    <property type="entry name" value="Kinase-like_dom_sf"/>
</dbReference>
<name>A0A4D7CRT4_9ENTE</name>
<protein>
    <submittedName>
        <fullName evidence="2">Aminoglycoside phosphotransferase</fullName>
    </submittedName>
</protein>
<dbReference type="InterPro" id="IPR002575">
    <property type="entry name" value="Aminoglycoside_PTrfase"/>
</dbReference>
<evidence type="ECO:0000313" key="3">
    <source>
        <dbReference type="Proteomes" id="UP000298615"/>
    </source>
</evidence>
<dbReference type="SUPFAM" id="SSF56112">
    <property type="entry name" value="Protein kinase-like (PK-like)"/>
    <property type="match status" value="1"/>
</dbReference>
<feature type="domain" description="Aminoglycoside phosphotransferase" evidence="1">
    <location>
        <begin position="47"/>
        <end position="221"/>
    </location>
</feature>
<gene>
    <name evidence="2" type="ORF">FA707_07405</name>
</gene>
<proteinExistence type="predicted"/>
<sequence length="266" mass="31087">MVEGSMETDFQFDNTWTLHSIAGDTGKSYMGIRNTEKVFIKRNTTPFLAALSQEGVAPKLLWTKRTGTGDIITAQEWLDGNVLSAADMKENQEVIKLLLRLHHSSSLKNMLSKVGGHKRSAFDFLREYAQDVPQELKDNHYLHRVFRYLEDHLPSDTDSCVCHGDPVHHNWYVSNDQRLYLVDWDNCVLADPVVDVAYILCRYIPKDEWQAWLQAYGVEVTPDYMQKVQWYIGMMLLLNIKHYHLQQNNEKIEQELKLLKDYFIFE</sequence>
<dbReference type="Gene3D" id="3.90.1200.10">
    <property type="match status" value="1"/>
</dbReference>
<organism evidence="2 3">
    <name type="scientific">Vagococcus zengguangii</name>
    <dbReference type="NCBI Taxonomy" id="2571750"/>
    <lineage>
        <taxon>Bacteria</taxon>
        <taxon>Bacillati</taxon>
        <taxon>Bacillota</taxon>
        <taxon>Bacilli</taxon>
        <taxon>Lactobacillales</taxon>
        <taxon>Enterococcaceae</taxon>
        <taxon>Vagococcus</taxon>
    </lineage>
</organism>
<dbReference type="PANTHER" id="PTHR40086">
    <property type="entry name" value="PHOSPHOTRANSFERASE YTMP-RELATED"/>
    <property type="match status" value="1"/>
</dbReference>
<keyword evidence="3" id="KW-1185">Reference proteome</keyword>
<accession>A0A4D7CRT4</accession>
<dbReference type="InterPro" id="IPR052077">
    <property type="entry name" value="CcrZ_PhaseVar_Mediator"/>
</dbReference>
<dbReference type="AlphaFoldDB" id="A0A4D7CRT4"/>
<dbReference type="GO" id="GO:0016740">
    <property type="term" value="F:transferase activity"/>
    <property type="evidence" value="ECO:0007669"/>
    <property type="project" value="UniProtKB-KW"/>
</dbReference>
<dbReference type="Proteomes" id="UP000298615">
    <property type="component" value="Chromosome"/>
</dbReference>